<accession>A0A0F9JMM1</accession>
<protein>
    <submittedName>
        <fullName evidence="1">Uncharacterized protein</fullName>
    </submittedName>
</protein>
<gene>
    <name evidence="1" type="ORF">LCGC14_1434180</name>
</gene>
<organism evidence="1">
    <name type="scientific">marine sediment metagenome</name>
    <dbReference type="NCBI Taxonomy" id="412755"/>
    <lineage>
        <taxon>unclassified sequences</taxon>
        <taxon>metagenomes</taxon>
        <taxon>ecological metagenomes</taxon>
    </lineage>
</organism>
<name>A0A0F9JMM1_9ZZZZ</name>
<dbReference type="EMBL" id="LAZR01009702">
    <property type="protein sequence ID" value="KKM71079.1"/>
    <property type="molecule type" value="Genomic_DNA"/>
</dbReference>
<sequence length="146" mass="15098">MQENPRVKITRVMNAQAVGTTTVNGSEIDMQNFEGVLFILFGGTVTDGDLGLKAQQDTVTGMGGAADLAGTLTEILNADDDKIAVLDIHLPREQFVRGVAVRGGATGAVIDGMVAVQYGVRKKPTTHDATTVAASTSVVSPAEGTP</sequence>
<dbReference type="AlphaFoldDB" id="A0A0F9JMM1"/>
<proteinExistence type="predicted"/>
<evidence type="ECO:0000313" key="1">
    <source>
        <dbReference type="EMBL" id="KKM71079.1"/>
    </source>
</evidence>
<reference evidence="1" key="1">
    <citation type="journal article" date="2015" name="Nature">
        <title>Complex archaea that bridge the gap between prokaryotes and eukaryotes.</title>
        <authorList>
            <person name="Spang A."/>
            <person name="Saw J.H."/>
            <person name="Jorgensen S.L."/>
            <person name="Zaremba-Niedzwiedzka K."/>
            <person name="Martijn J."/>
            <person name="Lind A.E."/>
            <person name="van Eijk R."/>
            <person name="Schleper C."/>
            <person name="Guy L."/>
            <person name="Ettema T.J."/>
        </authorList>
    </citation>
    <scope>NUCLEOTIDE SEQUENCE</scope>
</reference>
<comment type="caution">
    <text evidence="1">The sequence shown here is derived from an EMBL/GenBank/DDBJ whole genome shotgun (WGS) entry which is preliminary data.</text>
</comment>